<dbReference type="AlphaFoldDB" id="A0A4C1WFF2"/>
<reference evidence="1 2" key="1">
    <citation type="journal article" date="2019" name="Commun. Biol.">
        <title>The bagworm genome reveals a unique fibroin gene that provides high tensile strength.</title>
        <authorList>
            <person name="Kono N."/>
            <person name="Nakamura H."/>
            <person name="Ohtoshi R."/>
            <person name="Tomita M."/>
            <person name="Numata K."/>
            <person name="Arakawa K."/>
        </authorList>
    </citation>
    <scope>NUCLEOTIDE SEQUENCE [LARGE SCALE GENOMIC DNA]</scope>
</reference>
<protein>
    <submittedName>
        <fullName evidence="1">Uncharacterized protein</fullName>
    </submittedName>
</protein>
<dbReference type="Proteomes" id="UP000299102">
    <property type="component" value="Unassembled WGS sequence"/>
</dbReference>
<proteinExistence type="predicted"/>
<gene>
    <name evidence="1" type="ORF">EVAR_17349_1</name>
</gene>
<accession>A0A4C1WFF2</accession>
<organism evidence="1 2">
    <name type="scientific">Eumeta variegata</name>
    <name type="common">Bagworm moth</name>
    <name type="synonym">Eumeta japonica</name>
    <dbReference type="NCBI Taxonomy" id="151549"/>
    <lineage>
        <taxon>Eukaryota</taxon>
        <taxon>Metazoa</taxon>
        <taxon>Ecdysozoa</taxon>
        <taxon>Arthropoda</taxon>
        <taxon>Hexapoda</taxon>
        <taxon>Insecta</taxon>
        <taxon>Pterygota</taxon>
        <taxon>Neoptera</taxon>
        <taxon>Endopterygota</taxon>
        <taxon>Lepidoptera</taxon>
        <taxon>Glossata</taxon>
        <taxon>Ditrysia</taxon>
        <taxon>Tineoidea</taxon>
        <taxon>Psychidae</taxon>
        <taxon>Oiketicinae</taxon>
        <taxon>Eumeta</taxon>
    </lineage>
</organism>
<sequence length="102" mass="11269">MVGKKKEKERGQTGSKYFTFHVAQLRKACSSFAGGRPGQGRRGHVTSCRCSPSTAIIYMAVPTRKLCSPFMRRELANNAENLEIAPSHPRLYVRSLGPCLGE</sequence>
<keyword evidence="2" id="KW-1185">Reference proteome</keyword>
<name>A0A4C1WFF2_EUMVA</name>
<dbReference type="EMBL" id="BGZK01000558">
    <property type="protein sequence ID" value="GBP50088.1"/>
    <property type="molecule type" value="Genomic_DNA"/>
</dbReference>
<evidence type="ECO:0000313" key="1">
    <source>
        <dbReference type="EMBL" id="GBP50088.1"/>
    </source>
</evidence>
<comment type="caution">
    <text evidence="1">The sequence shown here is derived from an EMBL/GenBank/DDBJ whole genome shotgun (WGS) entry which is preliminary data.</text>
</comment>
<evidence type="ECO:0000313" key="2">
    <source>
        <dbReference type="Proteomes" id="UP000299102"/>
    </source>
</evidence>